<accession>A0A6H1ZTG6</accession>
<dbReference type="EMBL" id="MT144217">
    <property type="protein sequence ID" value="QJA50769.1"/>
    <property type="molecule type" value="Genomic_DNA"/>
</dbReference>
<gene>
    <name evidence="2" type="ORF">MM415A01915_0005</name>
    <name evidence="3" type="ORF">MM415B02528_0004</name>
    <name evidence="1" type="ORF">TM448A01894_0006</name>
    <name evidence="4" type="ORF">TM448B01938_0019</name>
</gene>
<evidence type="ECO:0000313" key="2">
    <source>
        <dbReference type="EMBL" id="QJA74870.1"/>
    </source>
</evidence>
<reference evidence="1" key="1">
    <citation type="submission" date="2020-03" db="EMBL/GenBank/DDBJ databases">
        <title>The deep terrestrial virosphere.</title>
        <authorList>
            <person name="Holmfeldt K."/>
            <person name="Nilsson E."/>
            <person name="Simone D."/>
            <person name="Lopez-Fernandez M."/>
            <person name="Wu X."/>
            <person name="de Brujin I."/>
            <person name="Lundin D."/>
            <person name="Andersson A."/>
            <person name="Bertilsson S."/>
            <person name="Dopson M."/>
        </authorList>
    </citation>
    <scope>NUCLEOTIDE SEQUENCE</scope>
    <source>
        <strain evidence="2">MM415A01915</strain>
        <strain evidence="3">MM415B02528</strain>
        <strain evidence="1">TM448A01894</strain>
        <strain evidence="4">TM448B01938</strain>
    </source>
</reference>
<evidence type="ECO:0000313" key="4">
    <source>
        <dbReference type="EMBL" id="QJI00415.1"/>
    </source>
</evidence>
<sequence length="132" mass="16007">MCLSKIIKDKSRKRPSIKNFYYCLMYQRENNTFVSIYKKMTLYIKDKWYDAKDGLFSPRQRIYTNSTQYYVPYFHLFATIKDCELYRKQMLLQEHAQIVRCKAKQITNIGIQNGLFTIVARHRKIIEIVEKE</sequence>
<evidence type="ECO:0000313" key="3">
    <source>
        <dbReference type="EMBL" id="QJA89559.1"/>
    </source>
</evidence>
<protein>
    <submittedName>
        <fullName evidence="1">Uncharacterized protein</fullName>
    </submittedName>
</protein>
<dbReference type="EMBL" id="MT142854">
    <property type="protein sequence ID" value="QJA89559.1"/>
    <property type="molecule type" value="Genomic_DNA"/>
</dbReference>
<evidence type="ECO:0000313" key="1">
    <source>
        <dbReference type="EMBL" id="QJA50769.1"/>
    </source>
</evidence>
<dbReference type="EMBL" id="MT142126">
    <property type="protein sequence ID" value="QJA74870.1"/>
    <property type="molecule type" value="Genomic_DNA"/>
</dbReference>
<dbReference type="EMBL" id="MT144849">
    <property type="protein sequence ID" value="QJI00415.1"/>
    <property type="molecule type" value="Genomic_DNA"/>
</dbReference>
<dbReference type="AlphaFoldDB" id="A0A6H1ZTG6"/>
<organism evidence="1">
    <name type="scientific">viral metagenome</name>
    <dbReference type="NCBI Taxonomy" id="1070528"/>
    <lineage>
        <taxon>unclassified sequences</taxon>
        <taxon>metagenomes</taxon>
        <taxon>organismal metagenomes</taxon>
    </lineage>
</organism>
<name>A0A6H1ZTG6_9ZZZZ</name>
<proteinExistence type="predicted"/>